<sequence>MQTGAMTFLLLRLAAILSLLTPPLAHAAAGDRGPLVLAAASMQEAMTAAAESWAARGHAKPILSFAGSSTLARQIKAGAPADLFLSADEEWMTDVERAGFVVRDTRANLAGNRLVLIAPADRPIRLRIAKGMPIAPILGRERLAMANPDSVPAGKYGKAALVTLGVWPSVAGKLARGDNVRAALALVERDETPLGIVYATDARASAAVRIVGVFPSGSHPPIRYPVARLKSSRHRDAEAFRRFLLSGTGRAILARYGFSAP</sequence>
<accession>A0A8G1ZHW8</accession>
<evidence type="ECO:0000256" key="1">
    <source>
        <dbReference type="ARBA" id="ARBA00009175"/>
    </source>
</evidence>
<dbReference type="EMBL" id="SEOO01000014">
    <property type="protein sequence ID" value="RYM11107.1"/>
    <property type="molecule type" value="Genomic_DNA"/>
</dbReference>
<dbReference type="InterPro" id="IPR005950">
    <property type="entry name" value="ModA"/>
</dbReference>
<dbReference type="GO" id="GO:0030288">
    <property type="term" value="C:outer membrane-bounded periplasmic space"/>
    <property type="evidence" value="ECO:0007669"/>
    <property type="project" value="TreeGrafter"/>
</dbReference>
<dbReference type="PANTHER" id="PTHR30632:SF17">
    <property type="entry name" value="MOLYBDATE-BINDING PROTEIN MODA"/>
    <property type="match status" value="1"/>
</dbReference>
<feature type="binding site" evidence="6">
    <location>
        <position position="180"/>
    </location>
    <ligand>
        <name>molybdate</name>
        <dbReference type="ChEBI" id="CHEBI:36264"/>
    </ligand>
</feature>
<keyword evidence="2 6" id="KW-0500">Molybdenum</keyword>
<evidence type="ECO:0000313" key="8">
    <source>
        <dbReference type="EMBL" id="RYM11107.1"/>
    </source>
</evidence>
<comment type="subunit">
    <text evidence="5">The complex is composed of two ATP-binding proteins (ModC), two transmembrane proteins (ModB) and a solute-binding protein (ModA).</text>
</comment>
<dbReference type="Pfam" id="PF13531">
    <property type="entry name" value="SBP_bac_11"/>
    <property type="match status" value="1"/>
</dbReference>
<comment type="similarity">
    <text evidence="1">Belongs to the bacterial solute-binding protein ModA family.</text>
</comment>
<name>A0A8G1ZHW8_9SPHN</name>
<feature type="binding site" evidence="6">
    <location>
        <position position="41"/>
    </location>
    <ligand>
        <name>molybdate</name>
        <dbReference type="ChEBI" id="CHEBI:36264"/>
    </ligand>
</feature>
<evidence type="ECO:0000256" key="4">
    <source>
        <dbReference type="ARBA" id="ARBA00022729"/>
    </source>
</evidence>
<dbReference type="FunFam" id="3.40.190.10:FF:000035">
    <property type="entry name" value="Molybdate ABC transporter substrate-binding protein"/>
    <property type="match status" value="1"/>
</dbReference>
<dbReference type="AlphaFoldDB" id="A0A8G1ZHW8"/>
<evidence type="ECO:0000256" key="2">
    <source>
        <dbReference type="ARBA" id="ARBA00022505"/>
    </source>
</evidence>
<dbReference type="NCBIfam" id="TIGR01256">
    <property type="entry name" value="modA"/>
    <property type="match status" value="1"/>
</dbReference>
<protein>
    <submittedName>
        <fullName evidence="8">Molybdate ABC transporter substrate-binding protein</fullName>
    </submittedName>
</protein>
<dbReference type="GO" id="GO:0046872">
    <property type="term" value="F:metal ion binding"/>
    <property type="evidence" value="ECO:0007669"/>
    <property type="project" value="UniProtKB-KW"/>
</dbReference>
<comment type="caution">
    <text evidence="8">The sequence shown here is derived from an EMBL/GenBank/DDBJ whole genome shotgun (WGS) entry which is preliminary data.</text>
</comment>
<evidence type="ECO:0000313" key="9">
    <source>
        <dbReference type="Proteomes" id="UP000291572"/>
    </source>
</evidence>
<dbReference type="InterPro" id="IPR050682">
    <property type="entry name" value="ModA/WtpA"/>
</dbReference>
<organism evidence="8 9">
    <name type="scientific">Sphingobium cupriresistens</name>
    <dbReference type="NCBI Taxonomy" id="1132417"/>
    <lineage>
        <taxon>Bacteria</taxon>
        <taxon>Pseudomonadati</taxon>
        <taxon>Pseudomonadota</taxon>
        <taxon>Alphaproteobacteria</taxon>
        <taxon>Sphingomonadales</taxon>
        <taxon>Sphingomonadaceae</taxon>
        <taxon>Sphingobium</taxon>
    </lineage>
</organism>
<feature type="signal peptide" evidence="7">
    <location>
        <begin position="1"/>
        <end position="27"/>
    </location>
</feature>
<keyword evidence="3 6" id="KW-0479">Metal-binding</keyword>
<evidence type="ECO:0000256" key="5">
    <source>
        <dbReference type="ARBA" id="ARBA00062515"/>
    </source>
</evidence>
<dbReference type="PANTHER" id="PTHR30632">
    <property type="entry name" value="MOLYBDATE-BINDING PERIPLASMIC PROTEIN"/>
    <property type="match status" value="1"/>
</dbReference>
<proteinExistence type="inferred from homology"/>
<evidence type="ECO:0000256" key="7">
    <source>
        <dbReference type="SAM" id="SignalP"/>
    </source>
</evidence>
<dbReference type="Proteomes" id="UP000291572">
    <property type="component" value="Unassembled WGS sequence"/>
</dbReference>
<dbReference type="OrthoDB" id="9785015at2"/>
<evidence type="ECO:0000256" key="3">
    <source>
        <dbReference type="ARBA" id="ARBA00022723"/>
    </source>
</evidence>
<evidence type="ECO:0000256" key="6">
    <source>
        <dbReference type="PIRSR" id="PIRSR004846-1"/>
    </source>
</evidence>
<reference evidence="8 9" key="1">
    <citation type="submission" date="2019-02" db="EMBL/GenBank/DDBJ databases">
        <authorList>
            <person name="Feng G."/>
        </authorList>
    </citation>
    <scope>NUCLEOTIDE SEQUENCE [LARGE SCALE GENOMIC DNA]</scope>
    <source>
        <strain evidence="8 9">CCTCC AB 2011146</strain>
    </source>
</reference>
<feature type="binding site" evidence="6">
    <location>
        <position position="68"/>
    </location>
    <ligand>
        <name>molybdate</name>
        <dbReference type="ChEBI" id="CHEBI:36264"/>
    </ligand>
</feature>
<dbReference type="GO" id="GO:1901359">
    <property type="term" value="F:tungstate binding"/>
    <property type="evidence" value="ECO:0007669"/>
    <property type="project" value="UniProtKB-ARBA"/>
</dbReference>
<dbReference type="Gene3D" id="3.40.190.10">
    <property type="entry name" value="Periplasmic binding protein-like II"/>
    <property type="match status" value="2"/>
</dbReference>
<feature type="binding site" evidence="6">
    <location>
        <position position="198"/>
    </location>
    <ligand>
        <name>molybdate</name>
        <dbReference type="ChEBI" id="CHEBI:36264"/>
    </ligand>
</feature>
<dbReference type="PIRSF" id="PIRSF004846">
    <property type="entry name" value="ModA"/>
    <property type="match status" value="1"/>
</dbReference>
<dbReference type="GO" id="GO:0015689">
    <property type="term" value="P:molybdate ion transport"/>
    <property type="evidence" value="ECO:0007669"/>
    <property type="project" value="InterPro"/>
</dbReference>
<keyword evidence="4 7" id="KW-0732">Signal</keyword>
<dbReference type="SUPFAM" id="SSF53850">
    <property type="entry name" value="Periplasmic binding protein-like II"/>
    <property type="match status" value="1"/>
</dbReference>
<gene>
    <name evidence="8" type="primary">modA</name>
    <name evidence="8" type="ORF">EWH12_10430</name>
</gene>
<dbReference type="GO" id="GO:0030973">
    <property type="term" value="F:molybdate ion binding"/>
    <property type="evidence" value="ECO:0007669"/>
    <property type="project" value="TreeGrafter"/>
</dbReference>
<feature type="binding site" evidence="6">
    <location>
        <position position="153"/>
    </location>
    <ligand>
        <name>molybdate</name>
        <dbReference type="ChEBI" id="CHEBI:36264"/>
    </ligand>
</feature>
<feature type="chain" id="PRO_5034285588" evidence="7">
    <location>
        <begin position="28"/>
        <end position="261"/>
    </location>
</feature>